<proteinExistence type="predicted"/>
<dbReference type="InterPro" id="IPR036069">
    <property type="entry name" value="DUF34/NIF3_sf"/>
</dbReference>
<sequence>MTALSAASKRFKLIFFVPPSGLPACKAAIFAAGAGRYPGPGNYTECCWATTGTAQFRPGDTANPNIGTVGALEEVQEVRFETLCVGEETIKNAVAALKKVHPYEEPAYEVYKLEDY</sequence>
<protein>
    <recommendedName>
        <fullName evidence="1">ATP phosphoribosyltransferase</fullName>
    </recommendedName>
</protein>
<dbReference type="RefSeq" id="XP_001559739.2">
    <property type="nucleotide sequence ID" value="XM_001559689.2"/>
</dbReference>
<dbReference type="GeneID" id="5440369"/>
<gene>
    <name evidence="2" type="ORF">BCIN_05g05170</name>
</gene>
<name>A0A384JHW6_BOTFB</name>
<dbReference type="AlphaFoldDB" id="A0A384JHW6"/>
<reference evidence="2 3" key="3">
    <citation type="journal article" date="2017" name="Mol. Plant Pathol.">
        <title>A gapless genome sequence of the fungus Botrytis cinerea.</title>
        <authorList>
            <person name="Van Kan J.A."/>
            <person name="Stassen J.H."/>
            <person name="Mosbach A."/>
            <person name="Van Der Lee T.A."/>
            <person name="Faino L."/>
            <person name="Farmer A.D."/>
            <person name="Papasotiriou D.G."/>
            <person name="Zhou S."/>
            <person name="Seidl M.F."/>
            <person name="Cottam E."/>
            <person name="Edel D."/>
            <person name="Hahn M."/>
            <person name="Schwartz D.C."/>
            <person name="Dietrich R.A."/>
            <person name="Widdison S."/>
            <person name="Scalliet G."/>
        </authorList>
    </citation>
    <scope>NUCLEOTIDE SEQUENCE [LARGE SCALE GENOMIC DNA]</scope>
    <source>
        <strain evidence="2 3">B05.10</strain>
    </source>
</reference>
<dbReference type="PANTHER" id="PTHR41774:SF1">
    <property type="entry name" value="NGG1P INTERACTING FACTOR NIF3"/>
    <property type="match status" value="1"/>
</dbReference>
<dbReference type="InterPro" id="IPR015867">
    <property type="entry name" value="N-reg_PII/ATP_PRibTrfase_C"/>
</dbReference>
<accession>A0A384JHW6</accession>
<dbReference type="VEuPathDB" id="FungiDB:Bcin05g05170"/>
<dbReference type="PANTHER" id="PTHR41774">
    <property type="match status" value="1"/>
</dbReference>
<dbReference type="Proteomes" id="UP000001798">
    <property type="component" value="Chromosome 5"/>
</dbReference>
<evidence type="ECO:0000256" key="1">
    <source>
        <dbReference type="ARBA" id="ARBA00020998"/>
    </source>
</evidence>
<evidence type="ECO:0000313" key="3">
    <source>
        <dbReference type="Proteomes" id="UP000001798"/>
    </source>
</evidence>
<reference evidence="2 3" key="2">
    <citation type="journal article" date="2012" name="Eukaryot. Cell">
        <title>Genome update of Botrytis cinerea strains B05.10 and T4.</title>
        <authorList>
            <person name="Staats M."/>
            <person name="van Kan J.A."/>
        </authorList>
    </citation>
    <scope>NUCLEOTIDE SEQUENCE [LARGE SCALE GENOMIC DNA]</scope>
    <source>
        <strain evidence="2 3">B05.10</strain>
    </source>
</reference>
<dbReference type="EMBL" id="CP009809">
    <property type="protein sequence ID" value="ATZ50140.1"/>
    <property type="molecule type" value="Genomic_DNA"/>
</dbReference>
<dbReference type="Gene3D" id="3.30.70.120">
    <property type="match status" value="1"/>
</dbReference>
<dbReference type="KEGG" id="bfu:BCIN_05g05170"/>
<dbReference type="OrthoDB" id="15981at2759"/>
<evidence type="ECO:0000313" key="2">
    <source>
        <dbReference type="EMBL" id="ATZ50140.1"/>
    </source>
</evidence>
<reference evidence="2 3" key="1">
    <citation type="journal article" date="2011" name="PLoS Genet.">
        <title>Genomic analysis of the necrotrophic fungal pathogens Sclerotinia sclerotiorum and Botrytis cinerea.</title>
        <authorList>
            <person name="Amselem J."/>
            <person name="Cuomo C.A."/>
            <person name="van Kan J.A."/>
            <person name="Viaud M."/>
            <person name="Benito E.P."/>
            <person name="Couloux A."/>
            <person name="Coutinho P.M."/>
            <person name="de Vries R.P."/>
            <person name="Dyer P.S."/>
            <person name="Fillinger S."/>
            <person name="Fournier E."/>
            <person name="Gout L."/>
            <person name="Hahn M."/>
            <person name="Kohn L."/>
            <person name="Lapalu N."/>
            <person name="Plummer K.M."/>
            <person name="Pradier J.M."/>
            <person name="Quevillon E."/>
            <person name="Sharon A."/>
            <person name="Simon A."/>
            <person name="ten Have A."/>
            <person name="Tudzynski B."/>
            <person name="Tudzynski P."/>
            <person name="Wincker P."/>
            <person name="Andrew M."/>
            <person name="Anthouard V."/>
            <person name="Beever R.E."/>
            <person name="Beffa R."/>
            <person name="Benoit I."/>
            <person name="Bouzid O."/>
            <person name="Brault B."/>
            <person name="Chen Z."/>
            <person name="Choquer M."/>
            <person name="Collemare J."/>
            <person name="Cotton P."/>
            <person name="Danchin E.G."/>
            <person name="Da Silva C."/>
            <person name="Gautier A."/>
            <person name="Giraud C."/>
            <person name="Giraud T."/>
            <person name="Gonzalez C."/>
            <person name="Grossetete S."/>
            <person name="Guldener U."/>
            <person name="Henrissat B."/>
            <person name="Howlett B.J."/>
            <person name="Kodira C."/>
            <person name="Kretschmer M."/>
            <person name="Lappartient A."/>
            <person name="Leroch M."/>
            <person name="Levis C."/>
            <person name="Mauceli E."/>
            <person name="Neuveglise C."/>
            <person name="Oeser B."/>
            <person name="Pearson M."/>
            <person name="Poulain J."/>
            <person name="Poussereau N."/>
            <person name="Quesneville H."/>
            <person name="Rascle C."/>
            <person name="Schumacher J."/>
            <person name="Segurens B."/>
            <person name="Sexton A."/>
            <person name="Silva E."/>
            <person name="Sirven C."/>
            <person name="Soanes D.M."/>
            <person name="Talbot N.J."/>
            <person name="Templeton M."/>
            <person name="Yandava C."/>
            <person name="Yarden O."/>
            <person name="Zeng Q."/>
            <person name="Rollins J.A."/>
            <person name="Lebrun M.H."/>
            <person name="Dickman M."/>
        </authorList>
    </citation>
    <scope>NUCLEOTIDE SEQUENCE [LARGE SCALE GENOMIC DNA]</scope>
    <source>
        <strain evidence="2 3">B05.10</strain>
    </source>
</reference>
<dbReference type="SUPFAM" id="SSF102705">
    <property type="entry name" value="NIF3 (NGG1p interacting factor 3)-like"/>
    <property type="match status" value="1"/>
</dbReference>
<organism evidence="2 3">
    <name type="scientific">Botryotinia fuckeliana (strain B05.10)</name>
    <name type="common">Noble rot fungus</name>
    <name type="synonym">Botrytis cinerea</name>
    <dbReference type="NCBI Taxonomy" id="332648"/>
    <lineage>
        <taxon>Eukaryota</taxon>
        <taxon>Fungi</taxon>
        <taxon>Dikarya</taxon>
        <taxon>Ascomycota</taxon>
        <taxon>Pezizomycotina</taxon>
        <taxon>Leotiomycetes</taxon>
        <taxon>Helotiales</taxon>
        <taxon>Sclerotiniaceae</taxon>
        <taxon>Botrytis</taxon>
    </lineage>
</organism>
<keyword evidence="3" id="KW-1185">Reference proteome</keyword>